<dbReference type="GO" id="GO:0008270">
    <property type="term" value="F:zinc ion binding"/>
    <property type="evidence" value="ECO:0007669"/>
    <property type="project" value="InterPro"/>
</dbReference>
<evidence type="ECO:0000256" key="3">
    <source>
        <dbReference type="ARBA" id="ARBA00023163"/>
    </source>
</evidence>
<reference evidence="6" key="2">
    <citation type="journal article" date="2023" name="IMA Fungus">
        <title>Comparative genomic study of the Penicillium genus elucidates a diverse pangenome and 15 lateral gene transfer events.</title>
        <authorList>
            <person name="Petersen C."/>
            <person name="Sorensen T."/>
            <person name="Nielsen M.R."/>
            <person name="Sondergaard T.E."/>
            <person name="Sorensen J.L."/>
            <person name="Fitzpatrick D.A."/>
            <person name="Frisvad J.C."/>
            <person name="Nielsen K.L."/>
        </authorList>
    </citation>
    <scope>NUCLEOTIDE SEQUENCE</scope>
    <source>
        <strain evidence="6">IBT 15544</strain>
    </source>
</reference>
<evidence type="ECO:0000313" key="6">
    <source>
        <dbReference type="EMBL" id="KAJ5190704.1"/>
    </source>
</evidence>
<protein>
    <recommendedName>
        <fullName evidence="8">Zn(2)-C6 fungal-type domain-containing protein</fullName>
    </recommendedName>
</protein>
<gene>
    <name evidence="6" type="ORF">N7498_009689</name>
</gene>
<dbReference type="GO" id="GO:0000981">
    <property type="term" value="F:DNA-binding transcription factor activity, RNA polymerase II-specific"/>
    <property type="evidence" value="ECO:0007669"/>
    <property type="project" value="InterPro"/>
</dbReference>
<dbReference type="EMBL" id="JAPQKR010000016">
    <property type="protein sequence ID" value="KAJ5190704.1"/>
    <property type="molecule type" value="Genomic_DNA"/>
</dbReference>
<sequence>MNYSQGWVFPVDINDQPRNWPTIYQDAYPRTSIPWTSIECQNTSYSLSGDLEVHSLSFAEPSSAAKPASEETSFDIVFEDPTHPRTYREKRVRSREDIAKQKHDSRLLKTSGGACIWCYRSKKKCDPTHICHPCSSNGRKCIRDPAQLSLLVPAITSSNNSSIEPLPPFFHETFAALYPLGVRAFQKAEALSVVVNIRQSPRGDSQTWAMDLTSADLNLPTTTKAALEQFLAKAIMCVQCTQLSSLEEVYGSHPLVHKALKIAKLFLAISCMAKTCAYAHSDDLDAARLTILLALFTGSQNLAEMSQVFSVELYDALRRKDLQDSYCHGKYRPRTKSPLHPLWVACALYYRVVGGLLDLEPNSPIARIFRTLEPQLECVYSTMWGVVICVSSSPQQTNKRKTKQILRELIPTLSSTRFFELSFSTSTGDHGHWLPSPMMPGWQSDPFSGLGYDSDSVVNADLMRPVVFPNQPSVSQDSLKSSSTEPQVEPFVSDNISMSETSDSSAIDPALLNDIFDPTVRTRLEMMVSIESVWQEVNRDELNYCFFDNTQ</sequence>
<dbReference type="Proteomes" id="UP001150904">
    <property type="component" value="Unassembled WGS sequence"/>
</dbReference>
<organism evidence="6 7">
    <name type="scientific">Penicillium cinerascens</name>
    <dbReference type="NCBI Taxonomy" id="70096"/>
    <lineage>
        <taxon>Eukaryota</taxon>
        <taxon>Fungi</taxon>
        <taxon>Dikarya</taxon>
        <taxon>Ascomycota</taxon>
        <taxon>Pezizomycotina</taxon>
        <taxon>Eurotiomycetes</taxon>
        <taxon>Eurotiomycetidae</taxon>
        <taxon>Eurotiales</taxon>
        <taxon>Aspergillaceae</taxon>
        <taxon>Penicillium</taxon>
    </lineage>
</organism>
<keyword evidence="7" id="KW-1185">Reference proteome</keyword>
<dbReference type="CDD" id="cd00067">
    <property type="entry name" value="GAL4"/>
    <property type="match status" value="1"/>
</dbReference>
<feature type="compositionally biased region" description="Polar residues" evidence="5">
    <location>
        <begin position="472"/>
        <end position="486"/>
    </location>
</feature>
<keyword evidence="2" id="KW-0238">DNA-binding</keyword>
<dbReference type="GO" id="GO:0003677">
    <property type="term" value="F:DNA binding"/>
    <property type="evidence" value="ECO:0007669"/>
    <property type="project" value="UniProtKB-KW"/>
</dbReference>
<reference evidence="6" key="1">
    <citation type="submission" date="2022-12" db="EMBL/GenBank/DDBJ databases">
        <authorList>
            <person name="Petersen C."/>
        </authorList>
    </citation>
    <scope>NUCLEOTIDE SEQUENCE</scope>
    <source>
        <strain evidence="6">IBT 15544</strain>
    </source>
</reference>
<evidence type="ECO:0000256" key="4">
    <source>
        <dbReference type="ARBA" id="ARBA00023242"/>
    </source>
</evidence>
<proteinExistence type="predicted"/>
<dbReference type="InterPro" id="IPR036864">
    <property type="entry name" value="Zn2-C6_fun-type_DNA-bd_sf"/>
</dbReference>
<dbReference type="OrthoDB" id="4227365at2759"/>
<evidence type="ECO:0000313" key="7">
    <source>
        <dbReference type="Proteomes" id="UP001150904"/>
    </source>
</evidence>
<keyword evidence="4" id="KW-0539">Nucleus</keyword>
<comment type="caution">
    <text evidence="6">The sequence shown here is derived from an EMBL/GenBank/DDBJ whole genome shotgun (WGS) entry which is preliminary data.</text>
</comment>
<dbReference type="SUPFAM" id="SSF57701">
    <property type="entry name" value="Zn2/Cys6 DNA-binding domain"/>
    <property type="match status" value="1"/>
</dbReference>
<dbReference type="InterPro" id="IPR001138">
    <property type="entry name" value="Zn2Cys6_DnaBD"/>
</dbReference>
<feature type="compositionally biased region" description="Polar residues" evidence="5">
    <location>
        <begin position="494"/>
        <end position="503"/>
    </location>
</feature>
<feature type="region of interest" description="Disordered" evidence="5">
    <location>
        <begin position="472"/>
        <end position="503"/>
    </location>
</feature>
<keyword evidence="1" id="KW-0805">Transcription regulation</keyword>
<evidence type="ECO:0000256" key="1">
    <source>
        <dbReference type="ARBA" id="ARBA00023015"/>
    </source>
</evidence>
<evidence type="ECO:0000256" key="2">
    <source>
        <dbReference type="ARBA" id="ARBA00023125"/>
    </source>
</evidence>
<evidence type="ECO:0008006" key="8">
    <source>
        <dbReference type="Google" id="ProtNLM"/>
    </source>
</evidence>
<accession>A0A9W9M6N8</accession>
<keyword evidence="3" id="KW-0804">Transcription</keyword>
<evidence type="ECO:0000256" key="5">
    <source>
        <dbReference type="SAM" id="MobiDB-lite"/>
    </source>
</evidence>
<dbReference type="RefSeq" id="XP_058303644.1">
    <property type="nucleotide sequence ID" value="XM_058456745.1"/>
</dbReference>
<dbReference type="AlphaFoldDB" id="A0A9W9M6N8"/>
<name>A0A9W9M6N8_9EURO</name>
<dbReference type="GeneID" id="83184046"/>